<evidence type="ECO:0000256" key="5">
    <source>
        <dbReference type="ARBA" id="ARBA00022490"/>
    </source>
</evidence>
<evidence type="ECO:0000256" key="15">
    <source>
        <dbReference type="ARBA" id="ARBA00023242"/>
    </source>
</evidence>
<keyword evidence="5" id="KW-0963">Cytoplasm</keyword>
<feature type="domain" description="ZZ-type" evidence="17">
    <location>
        <begin position="1038"/>
        <end position="1082"/>
    </location>
</feature>
<keyword evidence="9" id="KW-0509">mRNA transport</keyword>
<feature type="compositionally biased region" description="Acidic residues" evidence="16">
    <location>
        <begin position="18"/>
        <end position="35"/>
    </location>
</feature>
<keyword evidence="7" id="KW-0479">Metal-binding</keyword>
<feature type="compositionally biased region" description="Acidic residues" evidence="16">
    <location>
        <begin position="44"/>
        <end position="66"/>
    </location>
</feature>
<dbReference type="InterPro" id="IPR018545">
    <property type="entry name" value="Btz_dom"/>
</dbReference>
<feature type="compositionally biased region" description="Polar residues" evidence="16">
    <location>
        <begin position="126"/>
        <end position="145"/>
    </location>
</feature>
<dbReference type="SMART" id="SM01044">
    <property type="entry name" value="Btz"/>
    <property type="match status" value="1"/>
</dbReference>
<evidence type="ECO:0000313" key="19">
    <source>
        <dbReference type="EMBL" id="KZF19583.1"/>
    </source>
</evidence>
<feature type="compositionally biased region" description="Basic and acidic residues" evidence="16">
    <location>
        <begin position="8"/>
        <end position="17"/>
    </location>
</feature>
<dbReference type="STRING" id="1328760.A0A164ZVF9"/>
<dbReference type="GO" id="GO:0051028">
    <property type="term" value="P:mRNA transport"/>
    <property type="evidence" value="ECO:0007669"/>
    <property type="project" value="UniProtKB-KW"/>
</dbReference>
<comment type="similarity">
    <text evidence="3">Belongs to the CASC3 family.</text>
</comment>
<gene>
    <name evidence="19" type="ORF">L228DRAFT_254250</name>
</gene>
<dbReference type="InterPro" id="IPR032350">
    <property type="entry name" value="Nbr1_FW"/>
</dbReference>
<dbReference type="PANTHER" id="PTHR20930">
    <property type="entry name" value="OVARIAN CARCINOMA ANTIGEN CA125-RELATED"/>
    <property type="match status" value="1"/>
</dbReference>
<evidence type="ECO:0000259" key="17">
    <source>
        <dbReference type="SMART" id="SM00291"/>
    </source>
</evidence>
<dbReference type="InterPro" id="IPR043145">
    <property type="entry name" value="Znf_ZZ_sf"/>
</dbReference>
<feature type="compositionally biased region" description="Basic and acidic residues" evidence="16">
    <location>
        <begin position="146"/>
        <end position="165"/>
    </location>
</feature>
<evidence type="ECO:0000256" key="2">
    <source>
        <dbReference type="ARBA" id="ARBA00004496"/>
    </source>
</evidence>
<feature type="compositionally biased region" description="Polar residues" evidence="16">
    <location>
        <begin position="210"/>
        <end position="223"/>
    </location>
</feature>
<dbReference type="GO" id="GO:0000184">
    <property type="term" value="P:nuclear-transcribed mRNA catabolic process, nonsense-mediated decay"/>
    <property type="evidence" value="ECO:0007669"/>
    <property type="project" value="UniProtKB-KW"/>
</dbReference>
<dbReference type="GO" id="GO:0006397">
    <property type="term" value="P:mRNA processing"/>
    <property type="evidence" value="ECO:0007669"/>
    <property type="project" value="UniProtKB-KW"/>
</dbReference>
<feature type="compositionally biased region" description="Acidic residues" evidence="16">
    <location>
        <begin position="1523"/>
        <end position="1535"/>
    </location>
</feature>
<feature type="compositionally biased region" description="Basic and acidic residues" evidence="16">
    <location>
        <begin position="78"/>
        <end position="91"/>
    </location>
</feature>
<evidence type="ECO:0000256" key="1">
    <source>
        <dbReference type="ARBA" id="ARBA00004123"/>
    </source>
</evidence>
<evidence type="ECO:0000256" key="10">
    <source>
        <dbReference type="ARBA" id="ARBA00022833"/>
    </source>
</evidence>
<dbReference type="GO" id="GO:0035145">
    <property type="term" value="C:exon-exon junction complex"/>
    <property type="evidence" value="ECO:0007669"/>
    <property type="project" value="InterPro"/>
</dbReference>
<dbReference type="EMBL" id="KV407465">
    <property type="protein sequence ID" value="KZF19583.1"/>
    <property type="molecule type" value="Genomic_DNA"/>
</dbReference>
<feature type="compositionally biased region" description="Acidic residues" evidence="16">
    <location>
        <begin position="1548"/>
        <end position="1565"/>
    </location>
</feature>
<dbReference type="InterPro" id="IPR000433">
    <property type="entry name" value="Znf_ZZ"/>
</dbReference>
<dbReference type="InParanoid" id="A0A164ZVF9"/>
<dbReference type="CDD" id="cd14947">
    <property type="entry name" value="NBR1_like"/>
    <property type="match status" value="1"/>
</dbReference>
<dbReference type="Pfam" id="PF16158">
    <property type="entry name" value="N_BRCA1_IG"/>
    <property type="match status" value="1"/>
</dbReference>
<evidence type="ECO:0000313" key="20">
    <source>
        <dbReference type="Proteomes" id="UP000076632"/>
    </source>
</evidence>
<name>A0A164ZVF9_XYLHT</name>
<feature type="domain" description="ZZ-type" evidence="17">
    <location>
        <begin position="1108"/>
        <end position="1153"/>
    </location>
</feature>
<evidence type="ECO:0000256" key="3">
    <source>
        <dbReference type="ARBA" id="ARBA00009548"/>
    </source>
</evidence>
<dbReference type="SMART" id="SM00291">
    <property type="entry name" value="ZnF_ZZ"/>
    <property type="match status" value="4"/>
</dbReference>
<protein>
    <submittedName>
        <fullName evidence="19">Uncharacterized protein</fullName>
    </submittedName>
</protein>
<dbReference type="GO" id="GO:0003729">
    <property type="term" value="F:mRNA binding"/>
    <property type="evidence" value="ECO:0007669"/>
    <property type="project" value="InterPro"/>
</dbReference>
<evidence type="ECO:0000256" key="9">
    <source>
        <dbReference type="ARBA" id="ARBA00022816"/>
    </source>
</evidence>
<reference evidence="19 20" key="1">
    <citation type="journal article" date="2016" name="Fungal Biol.">
        <title>The genome of Xylona heveae provides a window into fungal endophytism.</title>
        <authorList>
            <person name="Gazis R."/>
            <person name="Kuo A."/>
            <person name="Riley R."/>
            <person name="LaButti K."/>
            <person name="Lipzen A."/>
            <person name="Lin J."/>
            <person name="Amirebrahimi M."/>
            <person name="Hesse C.N."/>
            <person name="Spatafora J.W."/>
            <person name="Henrissat B."/>
            <person name="Hainaut M."/>
            <person name="Grigoriev I.V."/>
            <person name="Hibbett D.S."/>
        </authorList>
    </citation>
    <scope>NUCLEOTIDE SEQUENCE [LARGE SCALE GENOMIC DNA]</scope>
    <source>
        <strain evidence="19 20">TC161</strain>
    </source>
</reference>
<keyword evidence="14" id="KW-0508">mRNA splicing</keyword>
<keyword evidence="12" id="KW-0694">RNA-binding</keyword>
<feature type="region of interest" description="Disordered" evidence="16">
    <location>
        <begin position="1"/>
        <end position="223"/>
    </location>
</feature>
<evidence type="ECO:0000256" key="16">
    <source>
        <dbReference type="SAM" id="MobiDB-lite"/>
    </source>
</evidence>
<dbReference type="GO" id="GO:0008380">
    <property type="term" value="P:RNA splicing"/>
    <property type="evidence" value="ECO:0007669"/>
    <property type="project" value="UniProtKB-KW"/>
</dbReference>
<dbReference type="CDD" id="cd02340">
    <property type="entry name" value="ZZ_NBR1_like"/>
    <property type="match status" value="2"/>
</dbReference>
<evidence type="ECO:0000256" key="4">
    <source>
        <dbReference type="ARBA" id="ARBA00022448"/>
    </source>
</evidence>
<feature type="compositionally biased region" description="Polar residues" evidence="16">
    <location>
        <begin position="818"/>
        <end position="835"/>
    </location>
</feature>
<evidence type="ECO:0000256" key="14">
    <source>
        <dbReference type="ARBA" id="ARBA00023187"/>
    </source>
</evidence>
<organism evidence="19 20">
    <name type="scientific">Xylona heveae (strain CBS 132557 / TC161)</name>
    <dbReference type="NCBI Taxonomy" id="1328760"/>
    <lineage>
        <taxon>Eukaryota</taxon>
        <taxon>Fungi</taxon>
        <taxon>Dikarya</taxon>
        <taxon>Ascomycota</taxon>
        <taxon>Pezizomycotina</taxon>
        <taxon>Xylonomycetes</taxon>
        <taxon>Xylonales</taxon>
        <taxon>Xylonaceae</taxon>
        <taxon>Xylona</taxon>
    </lineage>
</organism>
<evidence type="ECO:0000256" key="12">
    <source>
        <dbReference type="ARBA" id="ARBA00022884"/>
    </source>
</evidence>
<evidence type="ECO:0000256" key="11">
    <source>
        <dbReference type="ARBA" id="ARBA00022845"/>
    </source>
</evidence>
<dbReference type="Pfam" id="PF09405">
    <property type="entry name" value="Btz"/>
    <property type="match status" value="1"/>
</dbReference>
<keyword evidence="11" id="KW-0810">Translation regulation</keyword>
<dbReference type="GeneID" id="28898952"/>
<dbReference type="GO" id="GO:0008270">
    <property type="term" value="F:zinc ion binding"/>
    <property type="evidence" value="ECO:0007669"/>
    <property type="project" value="UniProtKB-KW"/>
</dbReference>
<keyword evidence="13" id="KW-0866">Nonsense-mediated mRNA decay</keyword>
<feature type="region of interest" description="Disordered" evidence="16">
    <location>
        <begin position="782"/>
        <end position="836"/>
    </location>
</feature>
<evidence type="ECO:0000256" key="8">
    <source>
        <dbReference type="ARBA" id="ARBA00022771"/>
    </source>
</evidence>
<sequence>MVSHRRRDLANGRRRVEDEGEEEGSVAGEVEEDSMSEASAFTDHEDDADADDSDLSEADGIESLEAEEVKAKANGHVASKDEDGHAEEKRSPKAVTGDTEVMMNGLVRSDNVNGAEEFHFDELGDESSQPQEGVASQESVATKQETLTDRRRREHEEYRRKRDEDPAFVPNRGGFFMHDHRTSAPGQNGFRPFGRGKGRTRGGLGGPVSINPNPQAQEATDSPWTHDLHETVADAAPRALGPHATSSNGAPNTSSKPSQPAPKPSSPPKNSFSTTTHIGNVQIRVLLPGMANPIAFSAVPVKQHTRLPEHRPPLRRDKPVRISLPDNPPHYIFPAMERSFIFIPRALRPNQQGFGRVRGRPGMPPFGGFSSRRTSMYGGSVYAPSAAMSRRSSLAREVPRDAIISPTGSTMSRAPAVLEAGKPVVRLPPTAQPVLPPDSLPPRPEMPMPEAPVPVVNLPQPQAYPLPQRPAFRENRTAPLPMHQPRPQKTVSVADIESPAGIPFTHPPQQQQQPFHQQVPLQVNGQTYSADVTTAYPQHPRSGSFAAPASAATPLSHLPERAIHAQPFQPQQYTQQPYYPAVYPPQGVYYYPAPAPDGSQPAYAPTLTAPAAAPVFVPSPQQNAYLMPAAPAPPVQNPSGTVAHESNGMVYYYDSSQIYMNPGDGYAGASYGVPASGMGSMMSMASISNGMDPETPITIKVAIDGTNRRFKLPLKDLSANVLPFKLRHLLSIPPTHRVFFERYSDSAGAFMVLDPANPSVYKQLYRAAKAKLKLRIRATVVPETPETSQQDKISGQESAQEPSTSSDLLGSAAAMPSPEQSTPASQSNNSVQLPITTPASVAPPVLAPATTPEQASQDDDLKHIGAELVEQLKRMGHDQENLPLPPPYNPPSAGERERFYATLAHMSKERELGRRTQEAPAPLPPTWSVYCNNCDKVVNDAHYHCGICDNGDFDLCLDCIDAGVVCAGEGHWLVKRFVRNGQVITGQTEICPPKKKMTDAGSAPTAPVIAEEKTVPSAQRSIPSFYNYSYEKAPEPVATRTRICNSCVEEYAEDRCVTCTNCEDFDLCLNCHTGNRHGHHPCHGFKPATSSVELDPLATALCAPGRNTRHFAICDGCDKTIYGVRHKCLSCPDWDFCSNCIKTSRASHPGHRFVPIYEQMSLPSQSKAKHMGVYCDGPLCRGKPHQSYIVGDRFKCAVCHDTDFCANCEAFPANKHNRTHPLLKFKTPVRSVCVTTMHADKPGEEILQLGDKPVRMTSTSTETEAVATTSMSSTASAASSATTVQTVADLKPTEESLSEKVPAEVEEKEQVAAPCPPVVRSDQLNAHFIRDVVADGSKVPANKVFKQTWTLRNPGPHAWPAGCSVRYVGGDNMLNIDAKHPSTIADVSLAIESNKTTEEVSVGEMVDFSLVMKAPPREGKAISYWRLKAADNTPFGHKLWCDIDVYAEEPEPIKEEQEGQATPKAAVEPIDVSIVQDKTEESSTMIFPKLDKESPVSSTHEAAAPLSPTSTDQKPDTPKLSSDADEQDLLEDIESLELGSDEHTEDGFLTDEEYDVLDASDEEILSEGKVSRK</sequence>
<keyword evidence="4" id="KW-0813">Transport</keyword>
<dbReference type="RefSeq" id="XP_018185138.1">
    <property type="nucleotide sequence ID" value="XM_018333815.1"/>
</dbReference>
<dbReference type="CDD" id="cd02249">
    <property type="entry name" value="ZZ"/>
    <property type="match status" value="1"/>
</dbReference>
<dbReference type="SUPFAM" id="SSF57850">
    <property type="entry name" value="RING/U-box"/>
    <property type="match status" value="4"/>
</dbReference>
<comment type="subcellular location">
    <subcellularLocation>
        <location evidence="2">Cytoplasm</location>
    </subcellularLocation>
    <subcellularLocation>
        <location evidence="1">Nucleus</location>
    </subcellularLocation>
</comment>
<keyword evidence="8" id="KW-0863">Zinc-finger</keyword>
<accession>A0A164ZVF9</accession>
<evidence type="ECO:0000256" key="7">
    <source>
        <dbReference type="ARBA" id="ARBA00022723"/>
    </source>
</evidence>
<evidence type="ECO:0000259" key="18">
    <source>
        <dbReference type="SMART" id="SM01044"/>
    </source>
</evidence>
<dbReference type="GO" id="GO:0006417">
    <property type="term" value="P:regulation of translation"/>
    <property type="evidence" value="ECO:0007669"/>
    <property type="project" value="UniProtKB-KW"/>
</dbReference>
<dbReference type="Pfam" id="PF00569">
    <property type="entry name" value="ZZ"/>
    <property type="match status" value="1"/>
</dbReference>
<evidence type="ECO:0000256" key="6">
    <source>
        <dbReference type="ARBA" id="ARBA00022664"/>
    </source>
</evidence>
<dbReference type="OMA" id="CDERICN"/>
<dbReference type="GO" id="GO:0005737">
    <property type="term" value="C:cytoplasm"/>
    <property type="evidence" value="ECO:0007669"/>
    <property type="project" value="UniProtKB-SubCell"/>
</dbReference>
<keyword evidence="20" id="KW-1185">Reference proteome</keyword>
<feature type="compositionally biased region" description="Polar residues" evidence="16">
    <location>
        <begin position="785"/>
        <end position="808"/>
    </location>
</feature>
<dbReference type="Gene3D" id="3.30.60.90">
    <property type="match status" value="3"/>
</dbReference>
<dbReference type="PANTHER" id="PTHR20930:SF0">
    <property type="entry name" value="PROTEIN ILRUN"/>
    <property type="match status" value="1"/>
</dbReference>
<dbReference type="Proteomes" id="UP000076632">
    <property type="component" value="Unassembled WGS sequence"/>
</dbReference>
<evidence type="ECO:0000256" key="13">
    <source>
        <dbReference type="ARBA" id="ARBA00023161"/>
    </source>
</evidence>
<feature type="region of interest" description="Disordered" evidence="16">
    <location>
        <begin position="1452"/>
        <end position="1573"/>
    </location>
</feature>
<feature type="region of interest" description="Disordered" evidence="16">
    <location>
        <begin position="239"/>
        <end position="275"/>
    </location>
</feature>
<proteinExistence type="inferred from homology"/>
<feature type="domain" description="ZZ-type" evidence="17">
    <location>
        <begin position="925"/>
        <end position="971"/>
    </location>
</feature>
<dbReference type="OrthoDB" id="661148at2759"/>
<keyword evidence="6" id="KW-0507">mRNA processing</keyword>
<dbReference type="Gene3D" id="2.60.40.10">
    <property type="entry name" value="Immunoglobulins"/>
    <property type="match status" value="1"/>
</dbReference>
<feature type="domain" description="ZZ-type" evidence="17">
    <location>
        <begin position="1169"/>
        <end position="1222"/>
    </location>
</feature>
<keyword evidence="15" id="KW-0539">Nucleus</keyword>
<dbReference type="InterPro" id="IPR013783">
    <property type="entry name" value="Ig-like_fold"/>
</dbReference>
<keyword evidence="10" id="KW-0862">Zinc</keyword>
<feature type="domain" description="Btz" evidence="18">
    <location>
        <begin position="123"/>
        <end position="257"/>
    </location>
</feature>